<keyword evidence="4" id="KW-1185">Reference proteome</keyword>
<evidence type="ECO:0000259" key="1">
    <source>
        <dbReference type="Pfam" id="PF04738"/>
    </source>
</evidence>
<feature type="domain" description="Lantibiotic dehydratase N-terminal" evidence="1">
    <location>
        <begin position="49"/>
        <end position="679"/>
    </location>
</feature>
<comment type="caution">
    <text evidence="3">The sequence shown here is derived from an EMBL/GenBank/DDBJ whole genome shotgun (WGS) entry which is preliminary data.</text>
</comment>
<dbReference type="Proteomes" id="UP001143474">
    <property type="component" value="Unassembled WGS sequence"/>
</dbReference>
<dbReference type="InterPro" id="IPR023809">
    <property type="entry name" value="Thiopep_bacteriocin_synth_dom"/>
</dbReference>
<accession>A0A9W6HWD6</accession>
<dbReference type="AlphaFoldDB" id="A0A9W6HWD6"/>
<evidence type="ECO:0000313" key="4">
    <source>
        <dbReference type="Proteomes" id="UP001143474"/>
    </source>
</evidence>
<dbReference type="Pfam" id="PF14028">
    <property type="entry name" value="Lant_dehydr_C"/>
    <property type="match status" value="1"/>
</dbReference>
<evidence type="ECO:0000259" key="2">
    <source>
        <dbReference type="Pfam" id="PF14028"/>
    </source>
</evidence>
<name>A0A9W6HWD6_9ACTN</name>
<dbReference type="InterPro" id="IPR006827">
    <property type="entry name" value="Lant_deHydtase_N"/>
</dbReference>
<protein>
    <submittedName>
        <fullName evidence="3">Lantibiotic dehydratase</fullName>
    </submittedName>
</protein>
<dbReference type="EMBL" id="BSEV01000001">
    <property type="protein sequence ID" value="GLK07590.1"/>
    <property type="molecule type" value="Genomic_DNA"/>
</dbReference>
<feature type="domain" description="Thiopeptide-type bacteriocin biosynthesis" evidence="2">
    <location>
        <begin position="763"/>
        <end position="1015"/>
    </location>
</feature>
<reference evidence="3" key="2">
    <citation type="submission" date="2023-01" db="EMBL/GenBank/DDBJ databases">
        <authorList>
            <person name="Sun Q."/>
            <person name="Evtushenko L."/>
        </authorList>
    </citation>
    <scope>NUCLEOTIDE SEQUENCE</scope>
    <source>
        <strain evidence="3">VKM Ac-2007</strain>
    </source>
</reference>
<dbReference type="NCBIfam" id="TIGR03891">
    <property type="entry name" value="thiopep_ocin"/>
    <property type="match status" value="1"/>
</dbReference>
<evidence type="ECO:0000313" key="3">
    <source>
        <dbReference type="EMBL" id="GLK07590.1"/>
    </source>
</evidence>
<dbReference type="RefSeq" id="WP_271216117.1">
    <property type="nucleotide sequence ID" value="NZ_BAAAVD010000006.1"/>
</dbReference>
<sequence>MSQASQFRALDVAVARLSATGAGPSLPEPPDNLDEPEAMRAFLREVAEHPVAREAIAVSSAGLDAGLDRVASGGVVSPARLRRMVFATSRYLSRMAHRATPFGLMAGVAPARFDPESKFRIGAEHRKHVRADMGWLIEVIRPWETHPAVLEGLRLVVNDLCLIRGDRLVLPLVRKETDERAPDDRERTVRLTGAVRGVLAAAERPIPHPELVDLLRGDFPDVPRETVRRMVAQLVEGEFLLTDLRPPATVDDPLGHALKRLPEEAGLAEVRDALTAYARTSPGEGGQAWRAATSVMRRLRAADRLIQVDLAMDADVVLPDAVASEFEQAATVAWRIAPPDLAPFDPLADYRADFVERYGTGALVPIKEVLDPEAGIGPPAGYLLPPGVRRPRDRAAEHAGRDALLLGLAQRGDPEIVLDDELVARLSRPGSADERTSYVEMCAQLLADSADALRTGDFRLVVAPANFTRPGAMFGRFLHLLPELGPAVAAAARDEAAPAVPAQLVGPTVHSRTSNVAQVPRLTEDVLRIGVFADRPGDLGLDDLLVGADRHRFFVVSRHDRRELAPMTFNALNPQLTMPNAARFLMEVGESRTPHWPLWTWGAAERLPYLPRVRRGRTIFASARWLPDPRLRGEEDWAAWRRVFDRWRADWAVPDVVYATSADHRVRLDLTSASHVRLLHADLRKRPGIVLQEEPAGGRHGSGWAGGHATEVVVPLRPVRPRKTELRKTAPRKTVPRKTVLRKTVESVRRPAVRRVHLPGGEWLYLKVYATAGRHGELLSRHLPELVRQAAPVSDRWFFVRYRDEDPHLRLRFHGEPAELNTHLLPIAHRWAADLADANLISGIVIDAYRPEIARYGGPELVEAAERAFHADAESVLEQLTLREQRMLDLPMLLLLAANHVDMAEHLHGDGWRDWLLRAYPKGERHGAFRQHRSEATRLLDPVTGAAELARLPGGPRVLESWRRRAEALAAYGRLARETLDDPSDAFASMLHMHHNRLAGIDPHTERDAYAVARGAVQAHHDRERHLNR</sequence>
<organism evidence="3 4">
    <name type="scientific">Streptosporangium carneum</name>
    <dbReference type="NCBI Taxonomy" id="47481"/>
    <lineage>
        <taxon>Bacteria</taxon>
        <taxon>Bacillati</taxon>
        <taxon>Actinomycetota</taxon>
        <taxon>Actinomycetes</taxon>
        <taxon>Streptosporangiales</taxon>
        <taxon>Streptosporangiaceae</taxon>
        <taxon>Streptosporangium</taxon>
    </lineage>
</organism>
<gene>
    <name evidence="3" type="ORF">GCM10017600_09950</name>
</gene>
<reference evidence="3" key="1">
    <citation type="journal article" date="2014" name="Int. J. Syst. Evol. Microbiol.">
        <title>Complete genome sequence of Corynebacterium casei LMG S-19264T (=DSM 44701T), isolated from a smear-ripened cheese.</title>
        <authorList>
            <consortium name="US DOE Joint Genome Institute (JGI-PGF)"/>
            <person name="Walter F."/>
            <person name="Albersmeier A."/>
            <person name="Kalinowski J."/>
            <person name="Ruckert C."/>
        </authorList>
    </citation>
    <scope>NUCLEOTIDE SEQUENCE</scope>
    <source>
        <strain evidence="3">VKM Ac-2007</strain>
    </source>
</reference>
<dbReference type="Pfam" id="PF04738">
    <property type="entry name" value="Lant_dehydr_N"/>
    <property type="match status" value="1"/>
</dbReference>
<proteinExistence type="predicted"/>